<dbReference type="AlphaFoldDB" id="A0A2Z7BL73"/>
<evidence type="ECO:0000256" key="1">
    <source>
        <dbReference type="SAM" id="Phobius"/>
    </source>
</evidence>
<name>A0A2Z7BL73_9LAMI</name>
<reference evidence="3 4" key="1">
    <citation type="journal article" date="2015" name="Proc. Natl. Acad. Sci. U.S.A.">
        <title>The resurrection genome of Boea hygrometrica: A blueprint for survival of dehydration.</title>
        <authorList>
            <person name="Xiao L."/>
            <person name="Yang G."/>
            <person name="Zhang L."/>
            <person name="Yang X."/>
            <person name="Zhao S."/>
            <person name="Ji Z."/>
            <person name="Zhou Q."/>
            <person name="Hu M."/>
            <person name="Wang Y."/>
            <person name="Chen M."/>
            <person name="Xu Y."/>
            <person name="Jin H."/>
            <person name="Xiao X."/>
            <person name="Hu G."/>
            <person name="Bao F."/>
            <person name="Hu Y."/>
            <person name="Wan P."/>
            <person name="Li L."/>
            <person name="Deng X."/>
            <person name="Kuang T."/>
            <person name="Xiang C."/>
            <person name="Zhu J.K."/>
            <person name="Oliver M.J."/>
            <person name="He Y."/>
        </authorList>
    </citation>
    <scope>NUCLEOTIDE SEQUENCE [LARGE SCALE GENOMIC DNA]</scope>
    <source>
        <strain evidence="4">cv. XS01</strain>
    </source>
</reference>
<keyword evidence="1" id="KW-0472">Membrane</keyword>
<sequence>MKICWFWFELKLLLVDIARSVRLSGEVTRVSQRFGMLTIEFSRCVWEERSAEGWRAADRYDGVGMTYYLLLVVFAFGWLLLISRRACARALKRRRLNKWKRCVLSFKFKRSAAGSKACVAKVTSFGLVDASSFCVISRNQQIDCIRERAVSSS</sequence>
<accession>A0A2Z7BL73</accession>
<evidence type="ECO:0000256" key="2">
    <source>
        <dbReference type="SAM" id="SignalP"/>
    </source>
</evidence>
<keyword evidence="4" id="KW-1185">Reference proteome</keyword>
<evidence type="ECO:0000313" key="4">
    <source>
        <dbReference type="Proteomes" id="UP000250235"/>
    </source>
</evidence>
<keyword evidence="2" id="KW-0732">Signal</keyword>
<feature type="signal peptide" evidence="2">
    <location>
        <begin position="1"/>
        <end position="20"/>
    </location>
</feature>
<feature type="transmembrane region" description="Helical" evidence="1">
    <location>
        <begin position="65"/>
        <end position="83"/>
    </location>
</feature>
<dbReference type="EMBL" id="KV006377">
    <property type="protein sequence ID" value="KZV32701.1"/>
    <property type="molecule type" value="Genomic_DNA"/>
</dbReference>
<keyword evidence="1" id="KW-0812">Transmembrane</keyword>
<dbReference type="Proteomes" id="UP000250235">
    <property type="component" value="Unassembled WGS sequence"/>
</dbReference>
<organism evidence="3 4">
    <name type="scientific">Dorcoceras hygrometricum</name>
    <dbReference type="NCBI Taxonomy" id="472368"/>
    <lineage>
        <taxon>Eukaryota</taxon>
        <taxon>Viridiplantae</taxon>
        <taxon>Streptophyta</taxon>
        <taxon>Embryophyta</taxon>
        <taxon>Tracheophyta</taxon>
        <taxon>Spermatophyta</taxon>
        <taxon>Magnoliopsida</taxon>
        <taxon>eudicotyledons</taxon>
        <taxon>Gunneridae</taxon>
        <taxon>Pentapetalae</taxon>
        <taxon>asterids</taxon>
        <taxon>lamiids</taxon>
        <taxon>Lamiales</taxon>
        <taxon>Gesneriaceae</taxon>
        <taxon>Didymocarpoideae</taxon>
        <taxon>Trichosporeae</taxon>
        <taxon>Loxocarpinae</taxon>
        <taxon>Dorcoceras</taxon>
    </lineage>
</organism>
<keyword evidence="1" id="KW-1133">Transmembrane helix</keyword>
<gene>
    <name evidence="3" type="ORF">F511_19030</name>
</gene>
<proteinExistence type="predicted"/>
<evidence type="ECO:0000313" key="3">
    <source>
        <dbReference type="EMBL" id="KZV32701.1"/>
    </source>
</evidence>
<feature type="chain" id="PRO_5016369464" evidence="2">
    <location>
        <begin position="21"/>
        <end position="153"/>
    </location>
</feature>
<protein>
    <submittedName>
        <fullName evidence="3">Uncharacterized protein</fullName>
    </submittedName>
</protein>